<gene>
    <name evidence="3" type="ORF">C5167_050384</name>
</gene>
<evidence type="ECO:0000313" key="3">
    <source>
        <dbReference type="EMBL" id="RZC74895.1"/>
    </source>
</evidence>
<keyword evidence="1" id="KW-0943">RNA-mediated gene silencing</keyword>
<evidence type="ECO:0000259" key="2">
    <source>
        <dbReference type="Pfam" id="PF05183"/>
    </source>
</evidence>
<feature type="domain" description="RDRP core" evidence="2">
    <location>
        <begin position="1"/>
        <end position="153"/>
    </location>
</feature>
<keyword evidence="1" id="KW-0696">RNA-directed RNA polymerase</keyword>
<dbReference type="GO" id="GO:0031380">
    <property type="term" value="C:nuclear RNA-directed RNA polymerase complex"/>
    <property type="evidence" value="ECO:0007669"/>
    <property type="project" value="TreeGrafter"/>
</dbReference>
<proteinExistence type="inferred from homology"/>
<accession>A0A4Y7KSQ8</accession>
<dbReference type="GO" id="GO:0030422">
    <property type="term" value="P:siRNA processing"/>
    <property type="evidence" value="ECO:0007669"/>
    <property type="project" value="TreeGrafter"/>
</dbReference>
<keyword evidence="1" id="KW-0548">Nucleotidyltransferase</keyword>
<comment type="function">
    <text evidence="1">Probably involved in the RNA silencing pathway and required for the generation of small interfering RNAs (siRNAs).</text>
</comment>
<evidence type="ECO:0000256" key="1">
    <source>
        <dbReference type="RuleBase" id="RU363098"/>
    </source>
</evidence>
<protein>
    <recommendedName>
        <fullName evidence="1">RNA-dependent RNA polymerase</fullName>
        <ecNumber evidence="1">2.7.7.48</ecNumber>
    </recommendedName>
</protein>
<dbReference type="Gramene" id="RZC74895">
    <property type="protein sequence ID" value="RZC74895"/>
    <property type="gene ID" value="C5167_050384"/>
</dbReference>
<comment type="similarity">
    <text evidence="1">Belongs to the RdRP family.</text>
</comment>
<dbReference type="InterPro" id="IPR007855">
    <property type="entry name" value="RDRP"/>
</dbReference>
<dbReference type="GO" id="GO:0003723">
    <property type="term" value="F:RNA binding"/>
    <property type="evidence" value="ECO:0007669"/>
    <property type="project" value="UniProtKB-KW"/>
</dbReference>
<name>A0A4Y7KSQ8_PAPSO</name>
<dbReference type="Pfam" id="PF05183">
    <property type="entry name" value="RdRP"/>
    <property type="match status" value="1"/>
</dbReference>
<keyword evidence="1" id="KW-0808">Transferase</keyword>
<dbReference type="GO" id="GO:0003968">
    <property type="term" value="F:RNA-directed RNA polymerase activity"/>
    <property type="evidence" value="ECO:0007669"/>
    <property type="project" value="UniProtKB-KW"/>
</dbReference>
<sequence length="159" mass="17919">MGDFREIRNVAKYAARLGQSFGSSTETLSVYSNEIERIRDVEIESNGTIYTFSDGIGKISSEFAHKVANKCGLKCTPSAFQIRYGGYKGVVAVDPRAVKRLCLRKSMCKFTSQNTKLDVLSWSKFQPCFLNRQAISLLSTLGVSDYVFEKKQSINWIQF</sequence>
<evidence type="ECO:0000313" key="4">
    <source>
        <dbReference type="Proteomes" id="UP000316621"/>
    </source>
</evidence>
<dbReference type="EMBL" id="CM010722">
    <property type="protein sequence ID" value="RZC74895.1"/>
    <property type="molecule type" value="Genomic_DNA"/>
</dbReference>
<dbReference type="OMA" id="SINWIQF"/>
<dbReference type="AlphaFoldDB" id="A0A4Y7KSQ8"/>
<dbReference type="InterPro" id="IPR057596">
    <property type="entry name" value="RDRP_core"/>
</dbReference>
<keyword evidence="1" id="KW-0694">RNA-binding</keyword>
<dbReference type="Proteomes" id="UP000316621">
    <property type="component" value="Chromosome 8"/>
</dbReference>
<reference evidence="3 4" key="1">
    <citation type="journal article" date="2018" name="Science">
        <title>The opium poppy genome and morphinan production.</title>
        <authorList>
            <person name="Guo L."/>
            <person name="Winzer T."/>
            <person name="Yang X."/>
            <person name="Li Y."/>
            <person name="Ning Z."/>
            <person name="He Z."/>
            <person name="Teodor R."/>
            <person name="Lu Y."/>
            <person name="Bowser T.A."/>
            <person name="Graham I.A."/>
            <person name="Ye K."/>
        </authorList>
    </citation>
    <scope>NUCLEOTIDE SEQUENCE [LARGE SCALE GENOMIC DNA]</scope>
    <source>
        <strain evidence="4">cv. HN1</strain>
        <tissue evidence="3">Leaves</tissue>
    </source>
</reference>
<organism evidence="3 4">
    <name type="scientific">Papaver somniferum</name>
    <name type="common">Opium poppy</name>
    <dbReference type="NCBI Taxonomy" id="3469"/>
    <lineage>
        <taxon>Eukaryota</taxon>
        <taxon>Viridiplantae</taxon>
        <taxon>Streptophyta</taxon>
        <taxon>Embryophyta</taxon>
        <taxon>Tracheophyta</taxon>
        <taxon>Spermatophyta</taxon>
        <taxon>Magnoliopsida</taxon>
        <taxon>Ranunculales</taxon>
        <taxon>Papaveraceae</taxon>
        <taxon>Papaveroideae</taxon>
        <taxon>Papaver</taxon>
    </lineage>
</organism>
<dbReference type="EC" id="2.7.7.48" evidence="1"/>
<dbReference type="PANTHER" id="PTHR23079">
    <property type="entry name" value="RNA-DEPENDENT RNA POLYMERASE"/>
    <property type="match status" value="1"/>
</dbReference>
<dbReference type="STRING" id="3469.A0A4Y7KSQ8"/>
<comment type="catalytic activity">
    <reaction evidence="1">
        <text>RNA(n) + a ribonucleoside 5'-triphosphate = RNA(n+1) + diphosphate</text>
        <dbReference type="Rhea" id="RHEA:21248"/>
        <dbReference type="Rhea" id="RHEA-COMP:14527"/>
        <dbReference type="Rhea" id="RHEA-COMP:17342"/>
        <dbReference type="ChEBI" id="CHEBI:33019"/>
        <dbReference type="ChEBI" id="CHEBI:61557"/>
        <dbReference type="ChEBI" id="CHEBI:140395"/>
        <dbReference type="EC" id="2.7.7.48"/>
    </reaction>
</comment>
<dbReference type="PANTHER" id="PTHR23079:SF1">
    <property type="entry name" value="RNA-DEPENDENT RNA POLYMERASE 1"/>
    <property type="match status" value="1"/>
</dbReference>
<keyword evidence="4" id="KW-1185">Reference proteome</keyword>